<feature type="transmembrane region" description="Helical" evidence="1">
    <location>
        <begin position="12"/>
        <end position="29"/>
    </location>
</feature>
<evidence type="ECO:0000313" key="2">
    <source>
        <dbReference type="EMBL" id="AUB36876.1"/>
    </source>
</evidence>
<keyword evidence="1" id="KW-0812">Transmembrane</keyword>
<keyword evidence="1" id="KW-0472">Membrane</keyword>
<accession>A0A2K8SN29</accession>
<reference evidence="2 3" key="1">
    <citation type="submission" date="2017-11" db="EMBL/GenBank/DDBJ databases">
        <title>Complete genome of a free-living desiccation-tolerant cyanobacterium and its photosynthetic adaptation to extreme terrestrial habitat.</title>
        <authorList>
            <person name="Shang J."/>
        </authorList>
    </citation>
    <scope>NUCLEOTIDE SEQUENCE [LARGE SCALE GENOMIC DNA]</scope>
    <source>
        <strain evidence="2 3">CCNUN1</strain>
    </source>
</reference>
<gene>
    <name evidence="2" type="ORF">COO91_02801</name>
</gene>
<evidence type="ECO:0000313" key="3">
    <source>
        <dbReference type="Proteomes" id="UP000232003"/>
    </source>
</evidence>
<evidence type="ECO:0000256" key="1">
    <source>
        <dbReference type="SAM" id="Phobius"/>
    </source>
</evidence>
<dbReference type="AlphaFoldDB" id="A0A2K8SN29"/>
<dbReference type="EMBL" id="CP024785">
    <property type="protein sequence ID" value="AUB36876.1"/>
    <property type="molecule type" value="Genomic_DNA"/>
</dbReference>
<name>A0A2K8SN29_9NOSO</name>
<protein>
    <submittedName>
        <fullName evidence="2">Uncharacterized protein</fullName>
    </submittedName>
</protein>
<proteinExistence type="predicted"/>
<keyword evidence="3" id="KW-1185">Reference proteome</keyword>
<organism evidence="2 3">
    <name type="scientific">Nostoc flagelliforme CCNUN1</name>
    <dbReference type="NCBI Taxonomy" id="2038116"/>
    <lineage>
        <taxon>Bacteria</taxon>
        <taxon>Bacillati</taxon>
        <taxon>Cyanobacteriota</taxon>
        <taxon>Cyanophyceae</taxon>
        <taxon>Nostocales</taxon>
        <taxon>Nostocaceae</taxon>
        <taxon>Nostoc</taxon>
    </lineage>
</organism>
<keyword evidence="1" id="KW-1133">Transmembrane helix</keyword>
<sequence length="39" mass="4331">MRLIVRVLLPRAFAVSTIASLRAVLLGAWRTGLAHLKPY</sequence>
<dbReference type="KEGG" id="nfl:COO91_02801"/>
<dbReference type="Proteomes" id="UP000232003">
    <property type="component" value="Chromosome"/>
</dbReference>